<gene>
    <name evidence="3" type="ORF">H2O73_02710</name>
</gene>
<dbReference type="EMBL" id="JACFYF010000001">
    <property type="protein sequence ID" value="MBA5761242.1"/>
    <property type="molecule type" value="Genomic_DNA"/>
</dbReference>
<feature type="signal peptide" evidence="2">
    <location>
        <begin position="1"/>
        <end position="23"/>
    </location>
</feature>
<protein>
    <submittedName>
        <fullName evidence="3">Uncharacterized protein</fullName>
    </submittedName>
</protein>
<sequence length="210" mass="21933">MNLKKTGIAVAMAAMMMSGAAMAGYGGGYGGTDTDVDVLSNNDLLSDNNVGNGPGHDNNDITTNNGNDDNDIDTNNGNDDNNLIWIDKSNDGNDDNEFTSNNGNDDNTWRNSNNQIDASHNLSFEVDMVLAKSDLDGHISNTSVEYGESASMGYHHHGCNKCAGAGVKVNNTNTMTGFNNAAGITTVGQSAGANSMVQQSVVTNATVQTN</sequence>
<evidence type="ECO:0000313" key="4">
    <source>
        <dbReference type="Proteomes" id="UP000571701"/>
    </source>
</evidence>
<feature type="region of interest" description="Disordered" evidence="1">
    <location>
        <begin position="40"/>
        <end position="114"/>
    </location>
</feature>
<evidence type="ECO:0000313" key="3">
    <source>
        <dbReference type="EMBL" id="MBA5761242.1"/>
    </source>
</evidence>
<keyword evidence="2" id="KW-0732">Signal</keyword>
<dbReference type="AlphaFoldDB" id="A0A7W2ISL9"/>
<feature type="compositionally biased region" description="Polar residues" evidence="1">
    <location>
        <begin position="98"/>
        <end position="114"/>
    </location>
</feature>
<accession>A0A7W2ISL9</accession>
<feature type="chain" id="PRO_5031294616" evidence="2">
    <location>
        <begin position="24"/>
        <end position="210"/>
    </location>
</feature>
<dbReference type="RefSeq" id="WP_182106262.1">
    <property type="nucleotide sequence ID" value="NZ_JACFYF010000001.1"/>
</dbReference>
<feature type="compositionally biased region" description="Low complexity" evidence="1">
    <location>
        <begin position="40"/>
        <end position="51"/>
    </location>
</feature>
<dbReference type="Proteomes" id="UP000571701">
    <property type="component" value="Unassembled WGS sequence"/>
</dbReference>
<name>A0A7W2ISL9_9VIBR</name>
<evidence type="ECO:0000256" key="1">
    <source>
        <dbReference type="SAM" id="MobiDB-lite"/>
    </source>
</evidence>
<keyword evidence="4" id="KW-1185">Reference proteome</keyword>
<reference evidence="3 4" key="1">
    <citation type="submission" date="2020-07" db="EMBL/GenBank/DDBJ databases">
        <title>Vibrio marinisediminis sp. nov., isolated from marine sediment.</title>
        <authorList>
            <person name="Ji X."/>
        </authorList>
    </citation>
    <scope>NUCLEOTIDE SEQUENCE [LARGE SCALE GENOMIC DNA]</scope>
    <source>
        <strain evidence="3 4">404</strain>
    </source>
</reference>
<comment type="caution">
    <text evidence="3">The sequence shown here is derived from an EMBL/GenBank/DDBJ whole genome shotgun (WGS) entry which is preliminary data.</text>
</comment>
<feature type="compositionally biased region" description="Low complexity" evidence="1">
    <location>
        <begin position="60"/>
        <end position="82"/>
    </location>
</feature>
<organism evidence="3 4">
    <name type="scientific">Vibrio marinisediminis</name>
    <dbReference type="NCBI Taxonomy" id="2758441"/>
    <lineage>
        <taxon>Bacteria</taxon>
        <taxon>Pseudomonadati</taxon>
        <taxon>Pseudomonadota</taxon>
        <taxon>Gammaproteobacteria</taxon>
        <taxon>Vibrionales</taxon>
        <taxon>Vibrionaceae</taxon>
        <taxon>Vibrio</taxon>
    </lineage>
</organism>
<evidence type="ECO:0000256" key="2">
    <source>
        <dbReference type="SAM" id="SignalP"/>
    </source>
</evidence>
<proteinExistence type="predicted"/>